<evidence type="ECO:0000313" key="9">
    <source>
        <dbReference type="EMBL" id="SFD90118.1"/>
    </source>
</evidence>
<dbReference type="GO" id="GO:0005886">
    <property type="term" value="C:plasma membrane"/>
    <property type="evidence" value="ECO:0007669"/>
    <property type="project" value="UniProtKB-SubCell"/>
</dbReference>
<keyword evidence="3" id="KW-0813">Transport</keyword>
<evidence type="ECO:0000256" key="4">
    <source>
        <dbReference type="ARBA" id="ARBA00022475"/>
    </source>
</evidence>
<keyword evidence="6 8" id="KW-1133">Transmembrane helix</keyword>
<dbReference type="InterPro" id="IPR000522">
    <property type="entry name" value="ABC_transptr_permease_BtuC"/>
</dbReference>
<sequence>MPRPRILRWGGFSRRIEGSGALRLLLAVLFSLFVLVLGLCLGKVMLSPQRVAAVLMGEGGAGLNFIVEQLRLPRLLLGGLIGGALAVSGLILQAIVRNPLASPDLLGLSSGASAAAVLYLSAFAATWGMGGLPLAAMLGAGSAALAVYGLAWKQGTSPLRLVLIGVGVSAMLAAATTFMLVFSPLSTTLSAYVWLTGSVYGAGWREVKALASVLLCLLPVLALLSRHVVVQQLDEGLARGIGVRVQWLRAALLAVSVALAGSAIAWGGAMAFVGLIAPHIARQLIPIGFAAQACMAALVGANLVMLADLAGRTLFLPLDLPAGIFVAVFGTPYFLYLLIKQRQ</sequence>
<evidence type="ECO:0000256" key="1">
    <source>
        <dbReference type="ARBA" id="ARBA00004651"/>
    </source>
</evidence>
<keyword evidence="4" id="KW-1003">Cell membrane</keyword>
<keyword evidence="10" id="KW-1185">Reference proteome</keyword>
<dbReference type="EMBL" id="FOMO01000005">
    <property type="protein sequence ID" value="SFD90118.1"/>
    <property type="molecule type" value="Genomic_DNA"/>
</dbReference>
<dbReference type="PANTHER" id="PTHR30472:SF24">
    <property type="entry name" value="FERRIC ENTEROBACTIN TRANSPORT SYSTEM PERMEASE PROTEIN FEPG"/>
    <property type="match status" value="1"/>
</dbReference>
<dbReference type="InterPro" id="IPR037294">
    <property type="entry name" value="ABC_BtuC-like"/>
</dbReference>
<feature type="transmembrane region" description="Helical" evidence="8">
    <location>
        <begin position="185"/>
        <end position="202"/>
    </location>
</feature>
<comment type="subcellular location">
    <subcellularLocation>
        <location evidence="1">Cell membrane</location>
        <topology evidence="1">Multi-pass membrane protein</topology>
    </subcellularLocation>
</comment>
<protein>
    <submittedName>
        <fullName evidence="9">Iron complex transport system permease protein</fullName>
    </submittedName>
</protein>
<evidence type="ECO:0000313" key="10">
    <source>
        <dbReference type="Proteomes" id="UP000243950"/>
    </source>
</evidence>
<reference evidence="10" key="1">
    <citation type="submission" date="2016-10" db="EMBL/GenBank/DDBJ databases">
        <authorList>
            <person name="Varghese N."/>
            <person name="Submissions S."/>
        </authorList>
    </citation>
    <scope>NUCLEOTIDE SEQUENCE [LARGE SCALE GENOMIC DNA]</scope>
    <source>
        <strain evidence="10">JCM 2783</strain>
    </source>
</reference>
<dbReference type="RefSeq" id="WP_093504669.1">
    <property type="nucleotide sequence ID" value="NZ_BSSG01000005.1"/>
</dbReference>
<feature type="transmembrane region" description="Helical" evidence="8">
    <location>
        <begin position="21"/>
        <end position="46"/>
    </location>
</feature>
<organism evidence="9 10">
    <name type="scientific">Pseudomonas straminea</name>
    <dbReference type="NCBI Taxonomy" id="47882"/>
    <lineage>
        <taxon>Bacteria</taxon>
        <taxon>Pseudomonadati</taxon>
        <taxon>Pseudomonadota</taxon>
        <taxon>Gammaproteobacteria</taxon>
        <taxon>Pseudomonadales</taxon>
        <taxon>Pseudomonadaceae</taxon>
        <taxon>Phytopseudomonas</taxon>
    </lineage>
</organism>
<feature type="transmembrane region" description="Helical" evidence="8">
    <location>
        <begin position="131"/>
        <end position="152"/>
    </location>
</feature>
<comment type="similarity">
    <text evidence="2">Belongs to the binding-protein-dependent transport system permease family. FecCD subfamily.</text>
</comment>
<name>A0A1I1W6S1_PSEOC</name>
<evidence type="ECO:0000256" key="5">
    <source>
        <dbReference type="ARBA" id="ARBA00022692"/>
    </source>
</evidence>
<feature type="transmembrane region" description="Helical" evidence="8">
    <location>
        <begin position="250"/>
        <end position="277"/>
    </location>
</feature>
<dbReference type="PANTHER" id="PTHR30472">
    <property type="entry name" value="FERRIC ENTEROBACTIN TRANSPORT SYSTEM PERMEASE PROTEIN"/>
    <property type="match status" value="1"/>
</dbReference>
<dbReference type="CDD" id="cd06550">
    <property type="entry name" value="TM_ABC_iron-siderophores_like"/>
    <property type="match status" value="1"/>
</dbReference>
<feature type="transmembrane region" description="Helical" evidence="8">
    <location>
        <begin position="75"/>
        <end position="96"/>
    </location>
</feature>
<accession>A0A1I1W6S1</accession>
<dbReference type="SUPFAM" id="SSF81345">
    <property type="entry name" value="ABC transporter involved in vitamin B12 uptake, BtuC"/>
    <property type="match status" value="1"/>
</dbReference>
<keyword evidence="5 8" id="KW-0812">Transmembrane</keyword>
<evidence type="ECO:0000256" key="7">
    <source>
        <dbReference type="ARBA" id="ARBA00023136"/>
    </source>
</evidence>
<dbReference type="GO" id="GO:0022857">
    <property type="term" value="F:transmembrane transporter activity"/>
    <property type="evidence" value="ECO:0007669"/>
    <property type="project" value="InterPro"/>
</dbReference>
<proteinExistence type="inferred from homology"/>
<dbReference type="AlphaFoldDB" id="A0A1I1W6S1"/>
<evidence type="ECO:0000256" key="8">
    <source>
        <dbReference type="SAM" id="Phobius"/>
    </source>
</evidence>
<evidence type="ECO:0000256" key="3">
    <source>
        <dbReference type="ARBA" id="ARBA00022448"/>
    </source>
</evidence>
<feature type="transmembrane region" description="Helical" evidence="8">
    <location>
        <begin position="318"/>
        <end position="339"/>
    </location>
</feature>
<feature type="transmembrane region" description="Helical" evidence="8">
    <location>
        <begin position="159"/>
        <end position="179"/>
    </location>
</feature>
<dbReference type="Proteomes" id="UP000243950">
    <property type="component" value="Unassembled WGS sequence"/>
</dbReference>
<gene>
    <name evidence="9" type="ORF">SAMN05216372_105234</name>
</gene>
<feature type="transmembrane region" description="Helical" evidence="8">
    <location>
        <begin position="105"/>
        <end position="125"/>
    </location>
</feature>
<evidence type="ECO:0000256" key="2">
    <source>
        <dbReference type="ARBA" id="ARBA00007935"/>
    </source>
</evidence>
<evidence type="ECO:0000256" key="6">
    <source>
        <dbReference type="ARBA" id="ARBA00022989"/>
    </source>
</evidence>
<dbReference type="Pfam" id="PF01032">
    <property type="entry name" value="FecCD"/>
    <property type="match status" value="1"/>
</dbReference>
<feature type="transmembrane region" description="Helical" evidence="8">
    <location>
        <begin position="209"/>
        <end position="230"/>
    </location>
</feature>
<feature type="transmembrane region" description="Helical" evidence="8">
    <location>
        <begin position="284"/>
        <end position="306"/>
    </location>
</feature>
<keyword evidence="7 8" id="KW-0472">Membrane</keyword>
<dbReference type="Gene3D" id="1.10.3470.10">
    <property type="entry name" value="ABC transporter involved in vitamin B12 uptake, BtuC"/>
    <property type="match status" value="1"/>
</dbReference>
<dbReference type="GO" id="GO:0033214">
    <property type="term" value="P:siderophore-iron import into cell"/>
    <property type="evidence" value="ECO:0007669"/>
    <property type="project" value="TreeGrafter"/>
</dbReference>